<feature type="region of interest" description="Disordered" evidence="1">
    <location>
        <begin position="257"/>
        <end position="277"/>
    </location>
</feature>
<reference evidence="2" key="1">
    <citation type="submission" date="2019-03" db="EMBL/GenBank/DDBJ databases">
        <title>Long read genome sequence of the mycoparasitic Pythium oligandrum ATCC 38472 isolated from sugarbeet rhizosphere.</title>
        <authorList>
            <person name="Gaulin E."/>
        </authorList>
    </citation>
    <scope>NUCLEOTIDE SEQUENCE</scope>
    <source>
        <strain evidence="2">ATCC 38472_TT</strain>
    </source>
</reference>
<protein>
    <submittedName>
        <fullName evidence="2">Uncharacterized protein</fullName>
    </submittedName>
</protein>
<dbReference type="Proteomes" id="UP000794436">
    <property type="component" value="Unassembled WGS sequence"/>
</dbReference>
<proteinExistence type="predicted"/>
<gene>
    <name evidence="2" type="ORF">Poli38472_000937</name>
</gene>
<evidence type="ECO:0000256" key="1">
    <source>
        <dbReference type="SAM" id="MobiDB-lite"/>
    </source>
</evidence>
<organism evidence="2 3">
    <name type="scientific">Pythium oligandrum</name>
    <name type="common">Mycoparasitic fungus</name>
    <dbReference type="NCBI Taxonomy" id="41045"/>
    <lineage>
        <taxon>Eukaryota</taxon>
        <taxon>Sar</taxon>
        <taxon>Stramenopiles</taxon>
        <taxon>Oomycota</taxon>
        <taxon>Peronosporomycetes</taxon>
        <taxon>Pythiales</taxon>
        <taxon>Pythiaceae</taxon>
        <taxon>Pythium</taxon>
    </lineage>
</organism>
<name>A0A8K1CD15_PYTOL</name>
<sequence length="277" mass="32161">MRKFEDCWVVDRTMFEYVNQGGCSCCGVTHQIMDVAQLADRCSDWESDDEKKEQFSPWPTFIHEEILTERARLRVVMKEDMRQYKAFIDTHMKGFSAWWQQLDESTKNRVFQVPDEDVMDYFKSHAKVKGSYEIVLCAVMEQLRHFNETGYKDGRIPPECCAEQYLQNRRSCFVMDPKYVASADGAVNFCEIMQILGGPKLLPLRLTRDPAQNNQAEQEVAQSVANVQSFRSDRRLLRLVIFRKFADVAMRKYLREGTDSKEKAAVDDEDGNQATAD</sequence>
<evidence type="ECO:0000313" key="2">
    <source>
        <dbReference type="EMBL" id="TMW60895.1"/>
    </source>
</evidence>
<comment type="caution">
    <text evidence="2">The sequence shown here is derived from an EMBL/GenBank/DDBJ whole genome shotgun (WGS) entry which is preliminary data.</text>
</comment>
<evidence type="ECO:0000313" key="3">
    <source>
        <dbReference type="Proteomes" id="UP000794436"/>
    </source>
</evidence>
<dbReference type="OrthoDB" id="191609at2759"/>
<accession>A0A8K1CD15</accession>
<dbReference type="EMBL" id="SPLM01000108">
    <property type="protein sequence ID" value="TMW60895.1"/>
    <property type="molecule type" value="Genomic_DNA"/>
</dbReference>
<keyword evidence="3" id="KW-1185">Reference proteome</keyword>
<feature type="compositionally biased region" description="Basic and acidic residues" evidence="1">
    <location>
        <begin position="257"/>
        <end position="266"/>
    </location>
</feature>
<dbReference type="AlphaFoldDB" id="A0A8K1CD15"/>